<protein>
    <submittedName>
        <fullName evidence="1">Uncharacterized protein</fullName>
    </submittedName>
</protein>
<proteinExistence type="predicted"/>
<dbReference type="Proteomes" id="UP001177260">
    <property type="component" value="Unassembled WGS sequence"/>
</dbReference>
<dbReference type="EMBL" id="JAOPJF010000022">
    <property type="protein sequence ID" value="KAK1145739.1"/>
    <property type="molecule type" value="Genomic_DNA"/>
</dbReference>
<reference evidence="1 2" key="1">
    <citation type="journal article" date="2023" name="ACS Omega">
        <title>Identification of the Neoaspergillic Acid Biosynthesis Gene Cluster by Establishing an In Vitro CRISPR-Ribonucleoprotein Genetic System in Aspergillus melleus.</title>
        <authorList>
            <person name="Yuan B."/>
            <person name="Grau M.F."/>
            <person name="Murata R.M."/>
            <person name="Torok T."/>
            <person name="Venkateswaran K."/>
            <person name="Stajich J.E."/>
            <person name="Wang C.C.C."/>
        </authorList>
    </citation>
    <scope>NUCLEOTIDE SEQUENCE [LARGE SCALE GENOMIC DNA]</scope>
    <source>
        <strain evidence="1 2">IMV 1140</strain>
    </source>
</reference>
<evidence type="ECO:0000313" key="1">
    <source>
        <dbReference type="EMBL" id="KAK1145739.1"/>
    </source>
</evidence>
<name>A0ACC3B627_9EURO</name>
<accession>A0ACC3B627</accession>
<gene>
    <name evidence="1" type="ORF">N8T08_003977</name>
</gene>
<keyword evidence="2" id="KW-1185">Reference proteome</keyword>
<evidence type="ECO:0000313" key="2">
    <source>
        <dbReference type="Proteomes" id="UP001177260"/>
    </source>
</evidence>
<sequence>MTWTTFITAPTVSVRQIHKALLSLEDYEYGCHHSWTLFHSPSHLDEDDTHDLTEHSIPPLDLDGAETLDASNNAFAGKTPDEIYAFIQASEEKMSDNDLTTGNWLIVDERGFRTETCLVCSLNDLDEEDEEEDEYEERDRSRFLMARLPWVESWSMFTNLDLANMGFEEWVDEEKGKDADGEYTWVGPFSEVDQEVVKKREAALEEARKEGLVD</sequence>
<comment type="caution">
    <text evidence="1">The sequence shown here is derived from an EMBL/GenBank/DDBJ whole genome shotgun (WGS) entry which is preliminary data.</text>
</comment>
<organism evidence="1 2">
    <name type="scientific">Aspergillus melleus</name>
    <dbReference type="NCBI Taxonomy" id="138277"/>
    <lineage>
        <taxon>Eukaryota</taxon>
        <taxon>Fungi</taxon>
        <taxon>Dikarya</taxon>
        <taxon>Ascomycota</taxon>
        <taxon>Pezizomycotina</taxon>
        <taxon>Eurotiomycetes</taxon>
        <taxon>Eurotiomycetidae</taxon>
        <taxon>Eurotiales</taxon>
        <taxon>Aspergillaceae</taxon>
        <taxon>Aspergillus</taxon>
        <taxon>Aspergillus subgen. Circumdati</taxon>
    </lineage>
</organism>